<dbReference type="GO" id="GO:0005739">
    <property type="term" value="C:mitochondrion"/>
    <property type="evidence" value="ECO:0007669"/>
    <property type="project" value="TreeGrafter"/>
</dbReference>
<name>A0AAV9NJ90_9EURO</name>
<dbReference type="Pfam" id="PF00043">
    <property type="entry name" value="GST_C"/>
    <property type="match status" value="1"/>
</dbReference>
<sequence>MSSESVPYKYKLYSYFRSSCSARVRIAAHLKGIELEYAFIHLVKAEQNSSAYHVLNPSESVPTLIVSNGQTGEEITKIRQSVAILEYFEETRPELPQLLPPLEDPIARARVRELVNIISNDVQPPTNLRILNFIKPRGIEANEWQQHFMNLGFRAYDDLLKLYAGKYSVGDQISLADCVLAPAVDGALRFGVKVEQDFPNVWRVWTNISEVEAFQQGRWNAQEDTPDELRLKSKE</sequence>
<dbReference type="Proteomes" id="UP001358417">
    <property type="component" value="Unassembled WGS sequence"/>
</dbReference>
<dbReference type="InterPro" id="IPR036249">
    <property type="entry name" value="Thioredoxin-like_sf"/>
</dbReference>
<dbReference type="PANTHER" id="PTHR42673:SF4">
    <property type="entry name" value="MALEYLACETOACETATE ISOMERASE"/>
    <property type="match status" value="1"/>
</dbReference>
<dbReference type="GO" id="GO:0016034">
    <property type="term" value="F:maleylacetoacetate isomerase activity"/>
    <property type="evidence" value="ECO:0007669"/>
    <property type="project" value="TreeGrafter"/>
</dbReference>
<dbReference type="SUPFAM" id="SSF47616">
    <property type="entry name" value="GST C-terminal domain-like"/>
    <property type="match status" value="1"/>
</dbReference>
<keyword evidence="5" id="KW-1185">Reference proteome</keyword>
<dbReference type="SFLD" id="SFLDS00019">
    <property type="entry name" value="Glutathione_Transferase_(cytos"/>
    <property type="match status" value="1"/>
</dbReference>
<evidence type="ECO:0000259" key="3">
    <source>
        <dbReference type="PROSITE" id="PS50405"/>
    </source>
</evidence>
<dbReference type="EMBL" id="JAVRRD010000005">
    <property type="protein sequence ID" value="KAK5058635.1"/>
    <property type="molecule type" value="Genomic_DNA"/>
</dbReference>
<evidence type="ECO:0000259" key="2">
    <source>
        <dbReference type="PROSITE" id="PS50404"/>
    </source>
</evidence>
<dbReference type="GO" id="GO:0004364">
    <property type="term" value="F:glutathione transferase activity"/>
    <property type="evidence" value="ECO:0007669"/>
    <property type="project" value="TreeGrafter"/>
</dbReference>
<dbReference type="Gene3D" id="3.40.30.10">
    <property type="entry name" value="Glutaredoxin"/>
    <property type="match status" value="1"/>
</dbReference>
<comment type="similarity">
    <text evidence="1">Belongs to the GST superfamily. Zeta family.</text>
</comment>
<dbReference type="AlphaFoldDB" id="A0AAV9NJ90"/>
<evidence type="ECO:0000313" key="4">
    <source>
        <dbReference type="EMBL" id="KAK5058635.1"/>
    </source>
</evidence>
<dbReference type="InterPro" id="IPR004045">
    <property type="entry name" value="Glutathione_S-Trfase_N"/>
</dbReference>
<dbReference type="InterPro" id="IPR004046">
    <property type="entry name" value="GST_C"/>
</dbReference>
<dbReference type="InterPro" id="IPR005955">
    <property type="entry name" value="GST_Zeta"/>
</dbReference>
<dbReference type="InterPro" id="IPR036282">
    <property type="entry name" value="Glutathione-S-Trfase_C_sf"/>
</dbReference>
<dbReference type="SFLD" id="SFLDG00358">
    <property type="entry name" value="Main_(cytGST)"/>
    <property type="match status" value="1"/>
</dbReference>
<evidence type="ECO:0000313" key="5">
    <source>
        <dbReference type="Proteomes" id="UP001358417"/>
    </source>
</evidence>
<dbReference type="PROSITE" id="PS50405">
    <property type="entry name" value="GST_CTER"/>
    <property type="match status" value="1"/>
</dbReference>
<dbReference type="Pfam" id="PF13409">
    <property type="entry name" value="GST_N_2"/>
    <property type="match status" value="1"/>
</dbReference>
<protein>
    <recommendedName>
        <fullName evidence="6">Maleylacetoacetate isomerase</fullName>
    </recommendedName>
</protein>
<dbReference type="GO" id="GO:0006749">
    <property type="term" value="P:glutathione metabolic process"/>
    <property type="evidence" value="ECO:0007669"/>
    <property type="project" value="TreeGrafter"/>
</dbReference>
<dbReference type="GO" id="GO:0006559">
    <property type="term" value="P:L-phenylalanine catabolic process"/>
    <property type="evidence" value="ECO:0007669"/>
    <property type="project" value="TreeGrafter"/>
</dbReference>
<comment type="caution">
    <text evidence="4">The sequence shown here is derived from an EMBL/GenBank/DDBJ whole genome shotgun (WGS) entry which is preliminary data.</text>
</comment>
<dbReference type="PROSITE" id="PS50404">
    <property type="entry name" value="GST_NTER"/>
    <property type="match status" value="1"/>
</dbReference>
<reference evidence="4 5" key="1">
    <citation type="submission" date="2023-08" db="EMBL/GenBank/DDBJ databases">
        <title>Black Yeasts Isolated from many extreme environments.</title>
        <authorList>
            <person name="Coleine C."/>
            <person name="Stajich J.E."/>
            <person name="Selbmann L."/>
        </authorList>
    </citation>
    <scope>NUCLEOTIDE SEQUENCE [LARGE SCALE GENOMIC DNA]</scope>
    <source>
        <strain evidence="4 5">CCFEE 5792</strain>
    </source>
</reference>
<accession>A0AAV9NJ90</accession>
<proteinExistence type="inferred from homology"/>
<evidence type="ECO:0000256" key="1">
    <source>
        <dbReference type="ARBA" id="ARBA00010007"/>
    </source>
</evidence>
<dbReference type="RefSeq" id="XP_064709158.1">
    <property type="nucleotide sequence ID" value="XM_064854432.1"/>
</dbReference>
<feature type="domain" description="GST N-terminal" evidence="2">
    <location>
        <begin position="8"/>
        <end position="96"/>
    </location>
</feature>
<feature type="domain" description="GST C-terminal" evidence="3">
    <location>
        <begin position="104"/>
        <end position="227"/>
    </location>
</feature>
<dbReference type="NCBIfam" id="TIGR01262">
    <property type="entry name" value="maiA"/>
    <property type="match status" value="1"/>
</dbReference>
<dbReference type="PANTHER" id="PTHR42673">
    <property type="entry name" value="MALEYLACETOACETATE ISOMERASE"/>
    <property type="match status" value="1"/>
</dbReference>
<organism evidence="4 5">
    <name type="scientific">Exophiala bonariae</name>
    <dbReference type="NCBI Taxonomy" id="1690606"/>
    <lineage>
        <taxon>Eukaryota</taxon>
        <taxon>Fungi</taxon>
        <taxon>Dikarya</taxon>
        <taxon>Ascomycota</taxon>
        <taxon>Pezizomycotina</taxon>
        <taxon>Eurotiomycetes</taxon>
        <taxon>Chaetothyriomycetidae</taxon>
        <taxon>Chaetothyriales</taxon>
        <taxon>Herpotrichiellaceae</taxon>
        <taxon>Exophiala</taxon>
    </lineage>
</organism>
<dbReference type="GeneID" id="89979053"/>
<dbReference type="SUPFAM" id="SSF52833">
    <property type="entry name" value="Thioredoxin-like"/>
    <property type="match status" value="1"/>
</dbReference>
<dbReference type="Gene3D" id="1.20.1050.10">
    <property type="match status" value="1"/>
</dbReference>
<gene>
    <name evidence="4" type="ORF">LTR84_010899</name>
</gene>
<dbReference type="InterPro" id="IPR010987">
    <property type="entry name" value="Glutathione-S-Trfase_C-like"/>
</dbReference>
<dbReference type="InterPro" id="IPR040079">
    <property type="entry name" value="Glutathione_S-Trfase"/>
</dbReference>
<evidence type="ECO:0008006" key="6">
    <source>
        <dbReference type="Google" id="ProtNLM"/>
    </source>
</evidence>